<dbReference type="REBASE" id="858524">
    <property type="entry name" value="Lsp36ORF2175P"/>
</dbReference>
<keyword evidence="1" id="KW-0255">Endonuclease</keyword>
<gene>
    <name evidence="1" type="ORF">AB8B28_02170</name>
</gene>
<keyword evidence="1" id="KW-0378">Hydrolase</keyword>
<dbReference type="InterPro" id="IPR018573">
    <property type="entry name" value="Restrct_endonuc_II_AlwI"/>
</dbReference>
<dbReference type="EC" id="3.1.21.-" evidence="1"/>
<evidence type="ECO:0000313" key="1">
    <source>
        <dbReference type="EMBL" id="XDU62694.1"/>
    </source>
</evidence>
<dbReference type="AlphaFoldDB" id="A0AB39V5R5"/>
<proteinExistence type="predicted"/>
<dbReference type="RefSeq" id="WP_369716528.1">
    <property type="nucleotide sequence ID" value="NZ_CP165647.1"/>
</dbReference>
<protein>
    <submittedName>
        <fullName evidence="1">AlwI family type II restriction endonuclease</fullName>
        <ecNumber evidence="1">3.1.21.-</ecNumber>
    </submittedName>
</protein>
<name>A0AB39V5R5_9FUSO</name>
<reference evidence="1" key="1">
    <citation type="submission" date="2024-07" db="EMBL/GenBank/DDBJ databases">
        <authorList>
            <person name="Li X.-J."/>
            <person name="Wang X."/>
        </authorList>
    </citation>
    <scope>NUCLEOTIDE SEQUENCE</scope>
    <source>
        <strain evidence="1">HSP-536</strain>
    </source>
</reference>
<dbReference type="Pfam" id="PF09491">
    <property type="entry name" value="RE_AlwI"/>
    <property type="match status" value="1"/>
</dbReference>
<dbReference type="Gene3D" id="3.40.91.50">
    <property type="match status" value="1"/>
</dbReference>
<dbReference type="GO" id="GO:0016787">
    <property type="term" value="F:hydrolase activity"/>
    <property type="evidence" value="ECO:0007669"/>
    <property type="project" value="UniProtKB-KW"/>
</dbReference>
<organism evidence="1">
    <name type="scientific">Leptotrichia alba</name>
    <dbReference type="NCBI Taxonomy" id="3239304"/>
    <lineage>
        <taxon>Bacteria</taxon>
        <taxon>Fusobacteriati</taxon>
        <taxon>Fusobacteriota</taxon>
        <taxon>Fusobacteriia</taxon>
        <taxon>Fusobacteriales</taxon>
        <taxon>Leptotrichiaceae</taxon>
        <taxon>Leptotrichia</taxon>
    </lineage>
</organism>
<sequence>MKSRKLERKPLSFSTTMRNPERIVLFIENLKEFEGKILTKEIIMKIVEKLIKNKLYVPLYIKRIPHLKKIFENDTKSFSEKEIKGIIENSPQNHKEAGFEKGWDSRFDTWYKLSKEFGFIYYEMEKPIEISQTGHMLCDAYSGSENDNSGEKIQKIFLNALMKYNIDNPCRRNLNKNVPIPLLLNVLKKLKSDKEENGAGIFKKELPFLICWKNNDADKLYEYIKKFRKSYGYTASNEIVYEKCLELLENKNEKRFKMKQIIQESVDDLIRKLRITGIFSLRGIGRFVDINELEKNKIEYIIKNYSKCKTYKTEYEFYKYMGEMDLNIINIENNINYETIETIKLVALKNFATKYENKEIIKELECLEKDRNSKNEFLKLIDNPTRLEFLTSLILTKNYPNLIIKPNYSIDDEGNPTFTAKGGIADIEVYDEKSDVLVEVTLIKNRQQSIIEIPAITRHLVELNKKSEKENIFSIFIAPNIHEDTKYMCEFTKYRKNLDIKPYTISNFAKKIKFEGSILEFLN</sequence>
<dbReference type="KEGG" id="lala:AB8B28_02170"/>
<accession>A0AB39V5R5</accession>
<dbReference type="GO" id="GO:0004519">
    <property type="term" value="F:endonuclease activity"/>
    <property type="evidence" value="ECO:0007669"/>
    <property type="project" value="UniProtKB-KW"/>
</dbReference>
<dbReference type="EMBL" id="CP165647">
    <property type="protein sequence ID" value="XDU62694.1"/>
    <property type="molecule type" value="Genomic_DNA"/>
</dbReference>
<keyword evidence="1" id="KW-0540">Nuclease</keyword>